<evidence type="ECO:0000313" key="4">
    <source>
        <dbReference type="Proteomes" id="UP000254331"/>
    </source>
</evidence>
<dbReference type="Gene3D" id="2.60.40.1090">
    <property type="entry name" value="Fimbrial-type adhesion domain"/>
    <property type="match status" value="1"/>
</dbReference>
<dbReference type="GO" id="GO:0043709">
    <property type="term" value="P:cell adhesion involved in single-species biofilm formation"/>
    <property type="evidence" value="ECO:0007669"/>
    <property type="project" value="TreeGrafter"/>
</dbReference>
<dbReference type="Pfam" id="PF00419">
    <property type="entry name" value="Fimbrial"/>
    <property type="match status" value="1"/>
</dbReference>
<dbReference type="EMBL" id="UGTW01000001">
    <property type="protein sequence ID" value="SUC17612.1"/>
    <property type="molecule type" value="Genomic_DNA"/>
</dbReference>
<accession>A0A379FDP6</accession>
<dbReference type="GO" id="GO:0009289">
    <property type="term" value="C:pilus"/>
    <property type="evidence" value="ECO:0007669"/>
    <property type="project" value="InterPro"/>
</dbReference>
<dbReference type="PANTHER" id="PTHR33420">
    <property type="entry name" value="FIMBRIAL SUBUNIT ELFA-RELATED"/>
    <property type="match status" value="1"/>
</dbReference>
<feature type="chain" id="PRO_5016980063" evidence="1">
    <location>
        <begin position="27"/>
        <end position="187"/>
    </location>
</feature>
<organism evidence="3 4">
    <name type="scientific">Proteus vulgaris</name>
    <dbReference type="NCBI Taxonomy" id="585"/>
    <lineage>
        <taxon>Bacteria</taxon>
        <taxon>Pseudomonadati</taxon>
        <taxon>Pseudomonadota</taxon>
        <taxon>Gammaproteobacteria</taxon>
        <taxon>Enterobacterales</taxon>
        <taxon>Morganellaceae</taxon>
        <taxon>Proteus</taxon>
    </lineage>
</organism>
<reference evidence="3 4" key="1">
    <citation type="submission" date="2018-06" db="EMBL/GenBank/DDBJ databases">
        <authorList>
            <consortium name="Pathogen Informatics"/>
            <person name="Doyle S."/>
        </authorList>
    </citation>
    <scope>NUCLEOTIDE SEQUENCE [LARGE SCALE GENOMIC DNA]</scope>
    <source>
        <strain evidence="3 4">NCTC10376</strain>
    </source>
</reference>
<dbReference type="InterPro" id="IPR008966">
    <property type="entry name" value="Adhesion_dom_sf"/>
</dbReference>
<dbReference type="InterPro" id="IPR050263">
    <property type="entry name" value="Bact_Fimbrial_Adh_Pro"/>
</dbReference>
<protein>
    <submittedName>
        <fullName evidence="3">Fimbrial protein</fullName>
    </submittedName>
</protein>
<dbReference type="InterPro" id="IPR036937">
    <property type="entry name" value="Adhesion_dom_fimbrial_sf"/>
</dbReference>
<dbReference type="InterPro" id="IPR000259">
    <property type="entry name" value="Adhesion_dom_fimbrial"/>
</dbReference>
<dbReference type="RefSeq" id="WP_036936287.1">
    <property type="nucleotide sequence ID" value="NZ_CABMNT010000001.1"/>
</dbReference>
<proteinExistence type="predicted"/>
<dbReference type="AlphaFoldDB" id="A0A379FDP6"/>
<dbReference type="Proteomes" id="UP000254331">
    <property type="component" value="Unassembled WGS sequence"/>
</dbReference>
<sequence>MSFTVKKVALAVAACSVMALSASSMASTLVFTGAVTSSTCDVQAVSSAGVVTPEIQLGNVAPDTTTALPVAVAFKLSPINTASCTQTNADITWSSPNLIQAGLANTGTATGVHIELKPQATGNALDGASAVHANDVIRGGLNTVKYSVSTGTLSGSFDYTAQLVRDAGATPTAGTVGSMATYTVAYY</sequence>
<evidence type="ECO:0000313" key="3">
    <source>
        <dbReference type="EMBL" id="SUC17612.1"/>
    </source>
</evidence>
<evidence type="ECO:0000256" key="1">
    <source>
        <dbReference type="SAM" id="SignalP"/>
    </source>
</evidence>
<feature type="domain" description="Fimbrial-type adhesion" evidence="2">
    <location>
        <begin position="31"/>
        <end position="186"/>
    </location>
</feature>
<feature type="signal peptide" evidence="1">
    <location>
        <begin position="1"/>
        <end position="26"/>
    </location>
</feature>
<dbReference type="PANTHER" id="PTHR33420:SF10">
    <property type="entry name" value="FIMBRIAE MAJOR SUBUNIT"/>
    <property type="match status" value="1"/>
</dbReference>
<keyword evidence="1" id="KW-0732">Signal</keyword>
<name>A0A379FDP6_PROVU</name>
<dbReference type="SUPFAM" id="SSF49401">
    <property type="entry name" value="Bacterial adhesins"/>
    <property type="match status" value="1"/>
</dbReference>
<dbReference type="GeneID" id="93394079"/>
<gene>
    <name evidence="3" type="ORF">NCTC10376_03563</name>
</gene>
<evidence type="ECO:0000259" key="2">
    <source>
        <dbReference type="Pfam" id="PF00419"/>
    </source>
</evidence>